<comment type="caution">
    <text evidence="3">The sequence shown here is derived from an EMBL/GenBank/DDBJ whole genome shotgun (WGS) entry which is preliminary data.</text>
</comment>
<dbReference type="PATRIC" id="fig|1318628.3.peg.1074"/>
<sequence length="275" mass="29076">MEGDFVRTAVSDNGTLGAGGSTDPGIIHDTSGTRNWGPEDYLTPGTPWEWFGVTSAQTGTVGNNNASSSGSITTLTGPMDLSGGSADNQVSWEGQYSDLFTISHNYSFNDDDERIDVLTTITAIQDLSDLKFLRAIDPDPDVNTHGSYDTTNTRGTTGVAEEDFVNSQGGMTGLTLGLYTQSDIAHNTGISAPWSTNPDDYLAGVNDGDGDYVIGLGFDIGSLFSGELVNLSYSYVMGETLDTVDLPNDVPEPGTLALLGLGLTGIGLSRRRKHR</sequence>
<evidence type="ECO:0000313" key="4">
    <source>
        <dbReference type="Proteomes" id="UP000016540"/>
    </source>
</evidence>
<dbReference type="NCBIfam" id="TIGR02595">
    <property type="entry name" value="PEP_CTERM"/>
    <property type="match status" value="1"/>
</dbReference>
<organism evidence="3 4">
    <name type="scientific">Marinobacter lipolyticus SM19</name>
    <dbReference type="NCBI Taxonomy" id="1318628"/>
    <lineage>
        <taxon>Bacteria</taxon>
        <taxon>Pseudomonadati</taxon>
        <taxon>Pseudomonadota</taxon>
        <taxon>Gammaproteobacteria</taxon>
        <taxon>Pseudomonadales</taxon>
        <taxon>Marinobacteraceae</taxon>
        <taxon>Marinobacter</taxon>
    </lineage>
</organism>
<evidence type="ECO:0000259" key="2">
    <source>
        <dbReference type="Pfam" id="PF07589"/>
    </source>
</evidence>
<dbReference type="Pfam" id="PF07589">
    <property type="entry name" value="PEP-CTERM"/>
    <property type="match status" value="1"/>
</dbReference>
<dbReference type="Proteomes" id="UP000016540">
    <property type="component" value="Unassembled WGS sequence"/>
</dbReference>
<reference evidence="3 4" key="1">
    <citation type="journal article" date="2013" name="Genome Announc.">
        <title>Draft Genome Sequence of the Moderately Halophilic Bacterium Marinobacter lipolyticus Strain SM19.</title>
        <authorList>
            <person name="Papke R.T."/>
            <person name="de la Haba R.R."/>
            <person name="Infante-Dominguez C."/>
            <person name="Perez D."/>
            <person name="Sanchez-Porro C."/>
            <person name="Lapierre P."/>
            <person name="Ventosa A."/>
        </authorList>
    </citation>
    <scope>NUCLEOTIDE SEQUENCE [LARGE SCALE GENOMIC DNA]</scope>
    <source>
        <strain evidence="3 4">SM19</strain>
    </source>
</reference>
<protein>
    <recommendedName>
        <fullName evidence="2">Ice-binding protein C-terminal domain-containing protein</fullName>
    </recommendedName>
</protein>
<feature type="region of interest" description="Disordered" evidence="1">
    <location>
        <begin position="1"/>
        <end position="27"/>
    </location>
</feature>
<gene>
    <name evidence="3" type="ORF">MARLIPOL_05365</name>
</gene>
<dbReference type="eggNOG" id="ENOG50308W6">
    <property type="taxonomic scope" value="Bacteria"/>
</dbReference>
<evidence type="ECO:0000313" key="3">
    <source>
        <dbReference type="EMBL" id="EON93437.1"/>
    </source>
</evidence>
<accession>R8B4B4</accession>
<name>R8B4B4_9GAMM</name>
<keyword evidence="4" id="KW-1185">Reference proteome</keyword>
<dbReference type="AlphaFoldDB" id="R8B4B4"/>
<proteinExistence type="predicted"/>
<dbReference type="HOGENOM" id="CLU_887748_0_0_6"/>
<dbReference type="InterPro" id="IPR013424">
    <property type="entry name" value="Ice-binding_C"/>
</dbReference>
<feature type="domain" description="Ice-binding protein C-terminal" evidence="2">
    <location>
        <begin position="249"/>
        <end position="271"/>
    </location>
</feature>
<evidence type="ECO:0000256" key="1">
    <source>
        <dbReference type="SAM" id="MobiDB-lite"/>
    </source>
</evidence>
<dbReference type="STRING" id="1318628.MARLIPOL_05365"/>
<dbReference type="EMBL" id="ASAD01000007">
    <property type="protein sequence ID" value="EON93437.1"/>
    <property type="molecule type" value="Genomic_DNA"/>
</dbReference>